<dbReference type="PANTHER" id="PTHR43875:SF15">
    <property type="entry name" value="TREHALOSE IMPORT ATP-BINDING PROTEIN SUGC"/>
    <property type="match status" value="1"/>
</dbReference>
<evidence type="ECO:0000256" key="5">
    <source>
        <dbReference type="ARBA" id="ARBA00022967"/>
    </source>
</evidence>
<dbReference type="PROSITE" id="PS00211">
    <property type="entry name" value="ABC_TRANSPORTER_1"/>
    <property type="match status" value="1"/>
</dbReference>
<dbReference type="GO" id="GO:0016887">
    <property type="term" value="F:ATP hydrolysis activity"/>
    <property type="evidence" value="ECO:0007669"/>
    <property type="project" value="InterPro"/>
</dbReference>
<dbReference type="InterPro" id="IPR047641">
    <property type="entry name" value="ABC_transpr_MalK/UgpC-like"/>
</dbReference>
<dbReference type="EMBL" id="AYGX02000051">
    <property type="protein sequence ID" value="KRO28167.1"/>
    <property type="molecule type" value="Genomic_DNA"/>
</dbReference>
<sequence>MGIELKGITKTYDQHEKPVLSEVNAEIQDGELFVIVGPSGCGKSTLLRMIAGIIPISDGVLKINGQVMNGVSPKDRNLSMVFQSYALYPFLNVADNVAFGLKARKMAPAEITKRVDDALAMVNLTEYRDRKPRELSGGQRQRVALARAIASDSKICLMDEPLSNLDAQLRVRMRSEIRELQRKLGLTLIYVTHDQTEAMTMADHVMVLHDQHVQQIDSPLGIYNHPANHFVAQFFGTPQINLLSARTAGQGAADELIVDAALHVHLDEALNAGTYTVGIRPNQMDLVPVMDNGGNATVINVEALGDQTIIEAMLDNDVEVRIVKTGQVSVDLQQRIEVSALGPAFVFGADEALIAEQRGMQDDRLAVTN</sequence>
<reference evidence="8 9" key="1">
    <citation type="journal article" date="2015" name="Genome Announc.">
        <title>Expanding the biotechnology potential of lactobacilli through comparative genomics of 213 strains and associated genera.</title>
        <authorList>
            <person name="Sun Z."/>
            <person name="Harris H.M."/>
            <person name="McCann A."/>
            <person name="Guo C."/>
            <person name="Argimon S."/>
            <person name="Zhang W."/>
            <person name="Yang X."/>
            <person name="Jeffery I.B."/>
            <person name="Cooney J.C."/>
            <person name="Kagawa T.F."/>
            <person name="Liu W."/>
            <person name="Song Y."/>
            <person name="Salvetti E."/>
            <person name="Wrobel A."/>
            <person name="Rasinkangas P."/>
            <person name="Parkhill J."/>
            <person name="Rea M.C."/>
            <person name="O'Sullivan O."/>
            <person name="Ritari J."/>
            <person name="Douillard F.P."/>
            <person name="Paul Ross R."/>
            <person name="Yang R."/>
            <person name="Briner A.E."/>
            <person name="Felis G.E."/>
            <person name="de Vos W.M."/>
            <person name="Barrangou R."/>
            <person name="Klaenhammer T.R."/>
            <person name="Caufield P.W."/>
            <person name="Cui Y."/>
            <person name="Zhang H."/>
            <person name="O'Toole P.W."/>
        </authorList>
    </citation>
    <scope>NUCLEOTIDE SEQUENCE [LARGE SCALE GENOMIC DNA]</scope>
    <source>
        <strain evidence="8 9">DSM 21115</strain>
    </source>
</reference>
<keyword evidence="2" id="KW-1003">Cell membrane</keyword>
<dbReference type="SMART" id="SM00382">
    <property type="entry name" value="AAA"/>
    <property type="match status" value="1"/>
</dbReference>
<gene>
    <name evidence="8" type="ORF">DY78_GL002604</name>
</gene>
<dbReference type="FunFam" id="3.40.50.300:FF:000042">
    <property type="entry name" value="Maltose/maltodextrin ABC transporter, ATP-binding protein"/>
    <property type="match status" value="1"/>
</dbReference>
<dbReference type="InterPro" id="IPR003439">
    <property type="entry name" value="ABC_transporter-like_ATP-bd"/>
</dbReference>
<feature type="domain" description="ABC transporter" evidence="7">
    <location>
        <begin position="3"/>
        <end position="235"/>
    </location>
</feature>
<protein>
    <submittedName>
        <fullName evidence="8">Sugar abc transporter, atp-binding protein</fullName>
    </submittedName>
</protein>
<dbReference type="GO" id="GO:0005524">
    <property type="term" value="F:ATP binding"/>
    <property type="evidence" value="ECO:0007669"/>
    <property type="project" value="UniProtKB-KW"/>
</dbReference>
<dbReference type="SUPFAM" id="SSF50331">
    <property type="entry name" value="MOP-like"/>
    <property type="match status" value="1"/>
</dbReference>
<dbReference type="InterPro" id="IPR003593">
    <property type="entry name" value="AAA+_ATPase"/>
</dbReference>
<evidence type="ECO:0000313" key="9">
    <source>
        <dbReference type="Proteomes" id="UP000050920"/>
    </source>
</evidence>
<dbReference type="InterPro" id="IPR017871">
    <property type="entry name" value="ABC_transporter-like_CS"/>
</dbReference>
<dbReference type="RefSeq" id="WP_024625658.1">
    <property type="nucleotide sequence ID" value="NZ_AYGX02000051.1"/>
</dbReference>
<organism evidence="8 9">
    <name type="scientific">Lactiplantibacillus fabifermentans DSM 21115</name>
    <dbReference type="NCBI Taxonomy" id="1413187"/>
    <lineage>
        <taxon>Bacteria</taxon>
        <taxon>Bacillati</taxon>
        <taxon>Bacillota</taxon>
        <taxon>Bacilli</taxon>
        <taxon>Lactobacillales</taxon>
        <taxon>Lactobacillaceae</taxon>
        <taxon>Lactiplantibacillus</taxon>
    </lineage>
</organism>
<dbReference type="PANTHER" id="PTHR43875">
    <property type="entry name" value="MALTODEXTRIN IMPORT ATP-BINDING PROTEIN MSMX"/>
    <property type="match status" value="1"/>
</dbReference>
<dbReference type="Pfam" id="PF00005">
    <property type="entry name" value="ABC_tran"/>
    <property type="match status" value="1"/>
</dbReference>
<evidence type="ECO:0000256" key="2">
    <source>
        <dbReference type="ARBA" id="ARBA00022475"/>
    </source>
</evidence>
<keyword evidence="3" id="KW-0547">Nucleotide-binding</keyword>
<keyword evidence="5" id="KW-1278">Translocase</keyword>
<keyword evidence="9" id="KW-1185">Reference proteome</keyword>
<dbReference type="SUPFAM" id="SSF52540">
    <property type="entry name" value="P-loop containing nucleoside triphosphate hydrolases"/>
    <property type="match status" value="1"/>
</dbReference>
<dbReference type="AlphaFoldDB" id="A0A0R2NR54"/>
<keyword evidence="4 8" id="KW-0067">ATP-binding</keyword>
<accession>A0A0R2NR54</accession>
<name>A0A0R2NR54_9LACO</name>
<evidence type="ECO:0000256" key="4">
    <source>
        <dbReference type="ARBA" id="ARBA00022840"/>
    </source>
</evidence>
<comment type="caution">
    <text evidence="8">The sequence shown here is derived from an EMBL/GenBank/DDBJ whole genome shotgun (WGS) entry which is preliminary data.</text>
</comment>
<dbReference type="GO" id="GO:0055052">
    <property type="term" value="C:ATP-binding cassette (ABC) transporter complex, substrate-binding subunit-containing"/>
    <property type="evidence" value="ECO:0007669"/>
    <property type="project" value="TreeGrafter"/>
</dbReference>
<dbReference type="Proteomes" id="UP000050920">
    <property type="component" value="Unassembled WGS sequence"/>
</dbReference>
<dbReference type="InterPro" id="IPR008995">
    <property type="entry name" value="Mo/tungstate-bd_C_term_dom"/>
</dbReference>
<dbReference type="Gene3D" id="3.40.50.300">
    <property type="entry name" value="P-loop containing nucleotide triphosphate hydrolases"/>
    <property type="match status" value="1"/>
</dbReference>
<evidence type="ECO:0000256" key="1">
    <source>
        <dbReference type="ARBA" id="ARBA00022448"/>
    </source>
</evidence>
<dbReference type="GO" id="GO:0140359">
    <property type="term" value="F:ABC-type transporter activity"/>
    <property type="evidence" value="ECO:0007669"/>
    <property type="project" value="UniProtKB-ARBA"/>
</dbReference>
<evidence type="ECO:0000259" key="7">
    <source>
        <dbReference type="PROSITE" id="PS50893"/>
    </source>
</evidence>
<evidence type="ECO:0000256" key="6">
    <source>
        <dbReference type="ARBA" id="ARBA00023136"/>
    </source>
</evidence>
<keyword evidence="6" id="KW-0472">Membrane</keyword>
<dbReference type="Gene3D" id="2.40.50.100">
    <property type="match status" value="1"/>
</dbReference>
<dbReference type="InterPro" id="IPR027417">
    <property type="entry name" value="P-loop_NTPase"/>
</dbReference>
<evidence type="ECO:0000313" key="8">
    <source>
        <dbReference type="EMBL" id="KRO28167.1"/>
    </source>
</evidence>
<evidence type="ECO:0000256" key="3">
    <source>
        <dbReference type="ARBA" id="ARBA00022741"/>
    </source>
</evidence>
<keyword evidence="1" id="KW-0813">Transport</keyword>
<proteinExistence type="predicted"/>
<dbReference type="PROSITE" id="PS50893">
    <property type="entry name" value="ABC_TRANSPORTER_2"/>
    <property type="match status" value="1"/>
</dbReference>